<dbReference type="AlphaFoldDB" id="A0A6H5GS88"/>
<keyword evidence="3" id="KW-1185">Reference proteome</keyword>
<proteinExistence type="predicted"/>
<organism evidence="2 3">
    <name type="scientific">Nesidiocoris tenuis</name>
    <dbReference type="NCBI Taxonomy" id="355587"/>
    <lineage>
        <taxon>Eukaryota</taxon>
        <taxon>Metazoa</taxon>
        <taxon>Ecdysozoa</taxon>
        <taxon>Arthropoda</taxon>
        <taxon>Hexapoda</taxon>
        <taxon>Insecta</taxon>
        <taxon>Pterygota</taxon>
        <taxon>Neoptera</taxon>
        <taxon>Paraneoptera</taxon>
        <taxon>Hemiptera</taxon>
        <taxon>Heteroptera</taxon>
        <taxon>Panheteroptera</taxon>
        <taxon>Cimicomorpha</taxon>
        <taxon>Miridae</taxon>
        <taxon>Dicyphina</taxon>
        <taxon>Nesidiocoris</taxon>
    </lineage>
</organism>
<feature type="region of interest" description="Disordered" evidence="1">
    <location>
        <begin position="25"/>
        <end position="54"/>
    </location>
</feature>
<sequence length="74" mass="8384">MDYLKIFSAPGGLFQMFHRLFAEPQQHHDSLPVPPVPRPGLQSPELRDSSRKLDSDYLEWTAPQERGHPGLGFG</sequence>
<feature type="compositionally biased region" description="Basic and acidic residues" evidence="1">
    <location>
        <begin position="45"/>
        <end position="54"/>
    </location>
</feature>
<dbReference type="EMBL" id="CADCXU010016391">
    <property type="protein sequence ID" value="CAB0005421.1"/>
    <property type="molecule type" value="Genomic_DNA"/>
</dbReference>
<evidence type="ECO:0000313" key="3">
    <source>
        <dbReference type="Proteomes" id="UP000479000"/>
    </source>
</evidence>
<reference evidence="2 3" key="1">
    <citation type="submission" date="2020-02" db="EMBL/GenBank/DDBJ databases">
        <authorList>
            <person name="Ferguson B K."/>
        </authorList>
    </citation>
    <scope>NUCLEOTIDE SEQUENCE [LARGE SCALE GENOMIC DNA]</scope>
</reference>
<evidence type="ECO:0000256" key="1">
    <source>
        <dbReference type="SAM" id="MobiDB-lite"/>
    </source>
</evidence>
<dbReference type="Proteomes" id="UP000479000">
    <property type="component" value="Unassembled WGS sequence"/>
</dbReference>
<protein>
    <submittedName>
        <fullName evidence="2">Uncharacterized protein</fullName>
    </submittedName>
</protein>
<evidence type="ECO:0000313" key="2">
    <source>
        <dbReference type="EMBL" id="CAB0005421.1"/>
    </source>
</evidence>
<name>A0A6H5GS88_9HEMI</name>
<gene>
    <name evidence="2" type="ORF">NTEN_LOCUS10898</name>
</gene>
<feature type="non-terminal residue" evidence="2">
    <location>
        <position position="74"/>
    </location>
</feature>
<accession>A0A6H5GS88</accession>